<feature type="region of interest" description="Disordered" evidence="1">
    <location>
        <begin position="93"/>
        <end position="129"/>
    </location>
</feature>
<sequence length="378" mass="41639">MSANTLPTNCQRREPNEENQKCTAKMRRRNRTKFKIITRETFSQKPVRVIERGHIYFFYRIKVQQEQAESIDDVKNLHILLVPRLPAFALDESSVSEGKTGDNRALKDEESSDSDMTLLEPGVDAVPAPADHTQKKKYRLITVGKKKLPGPVHGGAGKGRKETFWTTVTRVGEDLDQVEKGLDQRSYETKTRGTRHEEPARLLGRGAYAIVNNNPSVPSKRTTHLGYHLSHPSPSDMGDVQASLGIQQASSFIVQVKNPLASSGGPGQGFAAGKGAEYPEWIMDKIFGKNGQKGREDTGLRFVSCETTKLLDYEGAQLLLIAGRGGEDGLEASLGSERGNALTKAENKESSKSVDEVFKELGLDQNAFTADAINGQWI</sequence>
<dbReference type="EMBL" id="ML179380">
    <property type="protein sequence ID" value="THU89136.1"/>
    <property type="molecule type" value="Genomic_DNA"/>
</dbReference>
<organism evidence="2 3">
    <name type="scientific">Dendrothele bispora (strain CBS 962.96)</name>
    <dbReference type="NCBI Taxonomy" id="1314807"/>
    <lineage>
        <taxon>Eukaryota</taxon>
        <taxon>Fungi</taxon>
        <taxon>Dikarya</taxon>
        <taxon>Basidiomycota</taxon>
        <taxon>Agaricomycotina</taxon>
        <taxon>Agaricomycetes</taxon>
        <taxon>Agaricomycetidae</taxon>
        <taxon>Agaricales</taxon>
        <taxon>Agaricales incertae sedis</taxon>
        <taxon>Dendrothele</taxon>
    </lineage>
</organism>
<gene>
    <name evidence="2" type="ORF">K435DRAFT_830440</name>
</gene>
<dbReference type="Proteomes" id="UP000297245">
    <property type="component" value="Unassembled WGS sequence"/>
</dbReference>
<dbReference type="OrthoDB" id="1028014at2759"/>
<dbReference type="PANTHER" id="PTHR34776:SF1">
    <property type="entry name" value="F17F16.3 PROTEIN"/>
    <property type="match status" value="1"/>
</dbReference>
<dbReference type="AlphaFoldDB" id="A0A4S8LIZ3"/>
<evidence type="ECO:0000313" key="2">
    <source>
        <dbReference type="EMBL" id="THU89136.1"/>
    </source>
</evidence>
<evidence type="ECO:0000256" key="1">
    <source>
        <dbReference type="SAM" id="MobiDB-lite"/>
    </source>
</evidence>
<name>A0A4S8LIZ3_DENBC</name>
<protein>
    <submittedName>
        <fullName evidence="2">Uncharacterized protein</fullName>
    </submittedName>
</protein>
<keyword evidence="3" id="KW-1185">Reference proteome</keyword>
<reference evidence="2 3" key="1">
    <citation type="journal article" date="2019" name="Nat. Ecol. Evol.">
        <title>Megaphylogeny resolves global patterns of mushroom evolution.</title>
        <authorList>
            <person name="Varga T."/>
            <person name="Krizsan K."/>
            <person name="Foldi C."/>
            <person name="Dima B."/>
            <person name="Sanchez-Garcia M."/>
            <person name="Sanchez-Ramirez S."/>
            <person name="Szollosi G.J."/>
            <person name="Szarkandi J.G."/>
            <person name="Papp V."/>
            <person name="Albert L."/>
            <person name="Andreopoulos W."/>
            <person name="Angelini C."/>
            <person name="Antonin V."/>
            <person name="Barry K.W."/>
            <person name="Bougher N.L."/>
            <person name="Buchanan P."/>
            <person name="Buyck B."/>
            <person name="Bense V."/>
            <person name="Catcheside P."/>
            <person name="Chovatia M."/>
            <person name="Cooper J."/>
            <person name="Damon W."/>
            <person name="Desjardin D."/>
            <person name="Finy P."/>
            <person name="Geml J."/>
            <person name="Haridas S."/>
            <person name="Hughes K."/>
            <person name="Justo A."/>
            <person name="Karasinski D."/>
            <person name="Kautmanova I."/>
            <person name="Kiss B."/>
            <person name="Kocsube S."/>
            <person name="Kotiranta H."/>
            <person name="LaButti K.M."/>
            <person name="Lechner B.E."/>
            <person name="Liimatainen K."/>
            <person name="Lipzen A."/>
            <person name="Lukacs Z."/>
            <person name="Mihaltcheva S."/>
            <person name="Morgado L.N."/>
            <person name="Niskanen T."/>
            <person name="Noordeloos M.E."/>
            <person name="Ohm R.A."/>
            <person name="Ortiz-Santana B."/>
            <person name="Ovrebo C."/>
            <person name="Racz N."/>
            <person name="Riley R."/>
            <person name="Savchenko A."/>
            <person name="Shiryaev A."/>
            <person name="Soop K."/>
            <person name="Spirin V."/>
            <person name="Szebenyi C."/>
            <person name="Tomsovsky M."/>
            <person name="Tulloss R.E."/>
            <person name="Uehling J."/>
            <person name="Grigoriev I.V."/>
            <person name="Vagvolgyi C."/>
            <person name="Papp T."/>
            <person name="Martin F.M."/>
            <person name="Miettinen O."/>
            <person name="Hibbett D.S."/>
            <person name="Nagy L.G."/>
        </authorList>
    </citation>
    <scope>NUCLEOTIDE SEQUENCE [LARGE SCALE GENOMIC DNA]</scope>
    <source>
        <strain evidence="2 3">CBS 962.96</strain>
    </source>
</reference>
<dbReference type="PANTHER" id="PTHR34776">
    <property type="entry name" value="F17F16.3 PROTEIN"/>
    <property type="match status" value="1"/>
</dbReference>
<feature type="compositionally biased region" description="Basic and acidic residues" evidence="1">
    <location>
        <begin position="99"/>
        <end position="109"/>
    </location>
</feature>
<evidence type="ECO:0000313" key="3">
    <source>
        <dbReference type="Proteomes" id="UP000297245"/>
    </source>
</evidence>
<proteinExistence type="predicted"/>
<accession>A0A4S8LIZ3</accession>